<protein>
    <recommendedName>
        <fullName evidence="3 6">DNA polymerase alpha subunit B</fullName>
    </recommendedName>
</protein>
<proteinExistence type="inferred from homology"/>
<evidence type="ECO:0000259" key="8">
    <source>
        <dbReference type="Pfam" id="PF04042"/>
    </source>
</evidence>
<evidence type="ECO:0000256" key="5">
    <source>
        <dbReference type="ARBA" id="ARBA00023242"/>
    </source>
</evidence>
<evidence type="ECO:0000313" key="10">
    <source>
        <dbReference type="EMBL" id="GLI61582.1"/>
    </source>
</evidence>
<evidence type="ECO:0000256" key="6">
    <source>
        <dbReference type="PIRNR" id="PIRNR018300"/>
    </source>
</evidence>
<comment type="caution">
    <text evidence="10">The sequence shown here is derived from an EMBL/GenBank/DDBJ whole genome shotgun (WGS) entry which is preliminary data.</text>
</comment>
<reference evidence="10 11" key="1">
    <citation type="journal article" date="2023" name="IScience">
        <title>Expanded male sex-determining region conserved during the evolution of homothallism in the green alga Volvox.</title>
        <authorList>
            <person name="Yamamoto K."/>
            <person name="Matsuzaki R."/>
            <person name="Mahakham W."/>
            <person name="Heman W."/>
            <person name="Sekimoto H."/>
            <person name="Kawachi M."/>
            <person name="Minakuchi Y."/>
            <person name="Toyoda A."/>
            <person name="Nozaki H."/>
        </authorList>
    </citation>
    <scope>NUCLEOTIDE SEQUENCE [LARGE SCALE GENOMIC DNA]</scope>
    <source>
        <strain evidence="10 11">NIES-4468</strain>
    </source>
</reference>
<feature type="compositionally biased region" description="Basic and acidic residues" evidence="7">
    <location>
        <begin position="109"/>
        <end position="118"/>
    </location>
</feature>
<keyword evidence="11" id="KW-1185">Reference proteome</keyword>
<dbReference type="Gene3D" id="3.60.21.60">
    <property type="match status" value="1"/>
</dbReference>
<dbReference type="InterPro" id="IPR007185">
    <property type="entry name" value="DNA_pol_a/d/e_bsu"/>
</dbReference>
<keyword evidence="4 6" id="KW-0235">DNA replication</keyword>
<dbReference type="Pfam" id="PF22062">
    <property type="entry name" value="OB_DPOA2"/>
    <property type="match status" value="1"/>
</dbReference>
<feature type="compositionally biased region" description="Low complexity" evidence="7">
    <location>
        <begin position="156"/>
        <end position="166"/>
    </location>
</feature>
<comment type="subcellular location">
    <subcellularLocation>
        <location evidence="1 6">Nucleus</location>
    </subcellularLocation>
</comment>
<dbReference type="PIRSF" id="PIRSF018300">
    <property type="entry name" value="DNA_pol_alph_2"/>
    <property type="match status" value="1"/>
</dbReference>
<dbReference type="PANTHER" id="PTHR23061:SF12">
    <property type="entry name" value="DNA POLYMERASE ALPHA SUBUNIT B"/>
    <property type="match status" value="1"/>
</dbReference>
<feature type="domain" description="DNA polymerase alpha/delta/epsilon subunit B" evidence="8">
    <location>
        <begin position="470"/>
        <end position="681"/>
    </location>
</feature>
<dbReference type="InterPro" id="IPR054300">
    <property type="entry name" value="OB_DPOA2"/>
</dbReference>
<evidence type="ECO:0000256" key="7">
    <source>
        <dbReference type="SAM" id="MobiDB-lite"/>
    </source>
</evidence>
<comment type="function">
    <text evidence="6">Accessory subunit of the DNA polymerase alpha complex (also known as the alpha DNA polymerase-primase complex) which plays an essential role in the initiation of DNA synthesis.</text>
</comment>
<feature type="domain" description="DNA polymerase alpha subunit B OB" evidence="9">
    <location>
        <begin position="366"/>
        <end position="444"/>
    </location>
</feature>
<comment type="similarity">
    <text evidence="2 6">Belongs to the DNA polymerase alpha subunit B family.</text>
</comment>
<name>A0ABQ5RX09_9CHLO</name>
<evidence type="ECO:0000313" key="11">
    <source>
        <dbReference type="Proteomes" id="UP001165090"/>
    </source>
</evidence>
<dbReference type="Proteomes" id="UP001165090">
    <property type="component" value="Unassembled WGS sequence"/>
</dbReference>
<evidence type="ECO:0000256" key="2">
    <source>
        <dbReference type="ARBA" id="ARBA00007299"/>
    </source>
</evidence>
<feature type="compositionally biased region" description="Low complexity" evidence="7">
    <location>
        <begin position="180"/>
        <end position="198"/>
    </location>
</feature>
<feature type="region of interest" description="Disordered" evidence="7">
    <location>
        <begin position="319"/>
        <end position="345"/>
    </location>
</feature>
<evidence type="ECO:0000256" key="4">
    <source>
        <dbReference type="ARBA" id="ARBA00022705"/>
    </source>
</evidence>
<dbReference type="Pfam" id="PF04042">
    <property type="entry name" value="DNA_pol_E_B"/>
    <property type="match status" value="1"/>
</dbReference>
<accession>A0ABQ5RX09</accession>
<evidence type="ECO:0000259" key="9">
    <source>
        <dbReference type="Pfam" id="PF22062"/>
    </source>
</evidence>
<evidence type="ECO:0000256" key="1">
    <source>
        <dbReference type="ARBA" id="ARBA00004123"/>
    </source>
</evidence>
<dbReference type="InterPro" id="IPR016722">
    <property type="entry name" value="DNA_pol_alpha_bsu"/>
</dbReference>
<feature type="region of interest" description="Disordered" evidence="7">
    <location>
        <begin position="78"/>
        <end position="198"/>
    </location>
</feature>
<gene>
    <name evidence="10" type="ORF">VaNZ11_003997</name>
</gene>
<sequence length="764" mass="78846">MAAATGHNQQTALERAFASKSYKFGDSAIVARAQQLAQQLHLTAESFANQYDSFALISDWSMDVTAQRLKMVADYLESEQRKENSRPRVGPGGTGGSAIKAVPQAAKPTWEDLPDKLDYPTPSAKRQALDPNAVNPGTASKEGTAIKSNTGRPSTAAAAGTPQAAARQLPGGGMSQGWGTSTPMATRPATSTPSTQPPSAFALRVNQGQVVAVLHEHLPGPATYSQLHQRGANVPIRPLGQPALDAGELLFMMEVLETKVHALDERIMDFAESLTAATRHTASSDIARTQNAAVGMPGCGASACPPTPVPMQNSMLAPGGAPPHTAQAATNSTPGAIHPPVSVTSAPTTAERGEVLGMAEPLQYSVADMSHQPVWVAGRVLAETEGAPLNAESLLLEGCRNASGGARVRLDVSCLPAYRLFPGQSVCAYGLNPTGGKFIAQRLVTHVPPPQLPVTGPDAAAARESGLSLVVAAGPYCLTEELLYSPLEELLSYCTAQPPDVLLLLGPFVDSEHPGVAAGGGIADRTADSVMREEVLRRLAAWRIDHPSATVALMPAVRDLTALPVLPQPSMTAAAQALGPPEKAVALQNPSTVSMGPLVVAACSADVLKALSASEHSRVPPGTAVERLPALASHVLGQRSFYPLYPAAPGTCLDTSHYSQLQLPVMPDVLLMPSDLAPFAKVLQPAAWMAGGPPGMEVASAAPGSVAGTGKSAGGAPAVSAAPVVVINPGRLSRGAAGGTFVHVVVSPGGAPVLQRIRAEVKRV</sequence>
<dbReference type="PANTHER" id="PTHR23061">
    <property type="entry name" value="DNA POLYMERASE 2 ALPHA 70 KDA SUBUNIT"/>
    <property type="match status" value="1"/>
</dbReference>
<keyword evidence="5 6" id="KW-0539">Nucleus</keyword>
<organism evidence="10 11">
    <name type="scientific">Volvox africanus</name>
    <dbReference type="NCBI Taxonomy" id="51714"/>
    <lineage>
        <taxon>Eukaryota</taxon>
        <taxon>Viridiplantae</taxon>
        <taxon>Chlorophyta</taxon>
        <taxon>core chlorophytes</taxon>
        <taxon>Chlorophyceae</taxon>
        <taxon>CS clade</taxon>
        <taxon>Chlamydomonadales</taxon>
        <taxon>Volvocaceae</taxon>
        <taxon>Volvox</taxon>
    </lineage>
</organism>
<evidence type="ECO:0000256" key="3">
    <source>
        <dbReference type="ARBA" id="ARBA00018596"/>
    </source>
</evidence>
<dbReference type="EMBL" id="BSDZ01000010">
    <property type="protein sequence ID" value="GLI61582.1"/>
    <property type="molecule type" value="Genomic_DNA"/>
</dbReference>